<evidence type="ECO:0000259" key="1">
    <source>
        <dbReference type="PROSITE" id="PS51767"/>
    </source>
</evidence>
<protein>
    <recommendedName>
        <fullName evidence="1">Peptidase A1 domain-containing protein</fullName>
    </recommendedName>
</protein>
<dbReference type="InterPro" id="IPR021109">
    <property type="entry name" value="Peptidase_aspartic_dom_sf"/>
</dbReference>
<reference evidence="2 3" key="2">
    <citation type="journal article" date="2017" name="Nature">
        <title>The Apostasia genome and the evolution of orchids.</title>
        <authorList>
            <person name="Zhang G.Q."/>
            <person name="Liu K.W."/>
            <person name="Li Z."/>
            <person name="Lohaus R."/>
            <person name="Hsiao Y.Y."/>
            <person name="Niu S.C."/>
            <person name="Wang J.Y."/>
            <person name="Lin Y.C."/>
            <person name="Xu Q."/>
            <person name="Chen L.J."/>
            <person name="Yoshida K."/>
            <person name="Fujiwara S."/>
            <person name="Wang Z.W."/>
            <person name="Zhang Y.Q."/>
            <person name="Mitsuda N."/>
            <person name="Wang M."/>
            <person name="Liu G.H."/>
            <person name="Pecoraro L."/>
            <person name="Huang H.X."/>
            <person name="Xiao X.J."/>
            <person name="Lin M."/>
            <person name="Wu X.Y."/>
            <person name="Wu W.L."/>
            <person name="Chen Y.Y."/>
            <person name="Chang S.B."/>
            <person name="Sakamoto S."/>
            <person name="Ohme-Takagi M."/>
            <person name="Yagi M."/>
            <person name="Zeng S.J."/>
            <person name="Shen C.Y."/>
            <person name="Yeh C.M."/>
            <person name="Luo Y.B."/>
            <person name="Tsai W.C."/>
            <person name="Van de Peer Y."/>
            <person name="Liu Z.J."/>
        </authorList>
    </citation>
    <scope>NUCLEOTIDE SEQUENCE [LARGE SCALE GENOMIC DNA]</scope>
    <source>
        <tissue evidence="2">The whole plant</tissue>
    </source>
</reference>
<evidence type="ECO:0000313" key="2">
    <source>
        <dbReference type="EMBL" id="PKU78728.1"/>
    </source>
</evidence>
<gene>
    <name evidence="2" type="ORF">MA16_Dca000071</name>
</gene>
<dbReference type="Pfam" id="PF14541">
    <property type="entry name" value="TAXi_C"/>
    <property type="match status" value="1"/>
</dbReference>
<dbReference type="Gene3D" id="2.40.70.10">
    <property type="entry name" value="Acid Proteases"/>
    <property type="match status" value="1"/>
</dbReference>
<dbReference type="SUPFAM" id="SSF50630">
    <property type="entry name" value="Acid proteases"/>
    <property type="match status" value="1"/>
</dbReference>
<accession>A0A2I0WST9</accession>
<dbReference type="Proteomes" id="UP000233837">
    <property type="component" value="Unassembled WGS sequence"/>
</dbReference>
<dbReference type="PROSITE" id="PS51767">
    <property type="entry name" value="PEPTIDASE_A1"/>
    <property type="match status" value="1"/>
</dbReference>
<feature type="domain" description="Peptidase A1" evidence="1">
    <location>
        <begin position="1"/>
        <end position="44"/>
    </location>
</feature>
<reference evidence="2 3" key="1">
    <citation type="journal article" date="2016" name="Sci. Rep.">
        <title>The Dendrobium catenatum Lindl. genome sequence provides insights into polysaccharide synthase, floral development and adaptive evolution.</title>
        <authorList>
            <person name="Zhang G.Q."/>
            <person name="Xu Q."/>
            <person name="Bian C."/>
            <person name="Tsai W.C."/>
            <person name="Yeh C.M."/>
            <person name="Liu K.W."/>
            <person name="Yoshida K."/>
            <person name="Zhang L.S."/>
            <person name="Chang S.B."/>
            <person name="Chen F."/>
            <person name="Shi Y."/>
            <person name="Su Y.Y."/>
            <person name="Zhang Y.Q."/>
            <person name="Chen L.J."/>
            <person name="Yin Y."/>
            <person name="Lin M."/>
            <person name="Huang H."/>
            <person name="Deng H."/>
            <person name="Wang Z.W."/>
            <person name="Zhu S.L."/>
            <person name="Zhao X."/>
            <person name="Deng C."/>
            <person name="Niu S.C."/>
            <person name="Huang J."/>
            <person name="Wang M."/>
            <person name="Liu G.H."/>
            <person name="Yang H.J."/>
            <person name="Xiao X.J."/>
            <person name="Hsiao Y.Y."/>
            <person name="Wu W.L."/>
            <person name="Chen Y.Y."/>
            <person name="Mitsuda N."/>
            <person name="Ohme-Takagi M."/>
            <person name="Luo Y.B."/>
            <person name="Van de Peer Y."/>
            <person name="Liu Z.J."/>
        </authorList>
    </citation>
    <scope>NUCLEOTIDE SEQUENCE [LARGE SCALE GENOMIC DNA]</scope>
    <source>
        <tissue evidence="2">The whole plant</tissue>
    </source>
</reference>
<keyword evidence="3" id="KW-1185">Reference proteome</keyword>
<dbReference type="AlphaFoldDB" id="A0A2I0WST9"/>
<dbReference type="InterPro" id="IPR033121">
    <property type="entry name" value="PEPTIDASE_A1"/>
</dbReference>
<evidence type="ECO:0000313" key="3">
    <source>
        <dbReference type="Proteomes" id="UP000233837"/>
    </source>
</evidence>
<organism evidence="2 3">
    <name type="scientific">Dendrobium catenatum</name>
    <dbReference type="NCBI Taxonomy" id="906689"/>
    <lineage>
        <taxon>Eukaryota</taxon>
        <taxon>Viridiplantae</taxon>
        <taxon>Streptophyta</taxon>
        <taxon>Embryophyta</taxon>
        <taxon>Tracheophyta</taxon>
        <taxon>Spermatophyta</taxon>
        <taxon>Magnoliopsida</taxon>
        <taxon>Liliopsida</taxon>
        <taxon>Asparagales</taxon>
        <taxon>Orchidaceae</taxon>
        <taxon>Epidendroideae</taxon>
        <taxon>Malaxideae</taxon>
        <taxon>Dendrobiinae</taxon>
        <taxon>Dendrobium</taxon>
    </lineage>
</organism>
<sequence length="49" mass="5037">MFDVHSGVSCLAFAAAKGVTIIGNWQQKTFDVVYDVGKGRIGFAGGGCG</sequence>
<proteinExistence type="predicted"/>
<name>A0A2I0WST9_9ASPA</name>
<dbReference type="EMBL" id="KZ502442">
    <property type="protein sequence ID" value="PKU78728.1"/>
    <property type="molecule type" value="Genomic_DNA"/>
</dbReference>
<dbReference type="InterPro" id="IPR032799">
    <property type="entry name" value="TAXi_C"/>
</dbReference>